<gene>
    <name evidence="6" type="ORF">D9756_000544</name>
</gene>
<reference evidence="6 7" key="1">
    <citation type="journal article" date="2020" name="ISME J.">
        <title>Uncovering the hidden diversity of litter-decomposition mechanisms in mushroom-forming fungi.</title>
        <authorList>
            <person name="Floudas D."/>
            <person name="Bentzer J."/>
            <person name="Ahren D."/>
            <person name="Johansson T."/>
            <person name="Persson P."/>
            <person name="Tunlid A."/>
        </authorList>
    </citation>
    <scope>NUCLEOTIDE SEQUENCE [LARGE SCALE GENOMIC DNA]</scope>
    <source>
        <strain evidence="6 7">CBS 146.42</strain>
    </source>
</reference>
<protein>
    <recommendedName>
        <fullName evidence="8">Peroxisomal biogenesis factor 11</fullName>
    </recommendedName>
</protein>
<accession>A0A8H5GEP9</accession>
<dbReference type="PANTHER" id="PTHR12652">
    <property type="entry name" value="PEROXISOMAL BIOGENESIS FACTOR 11"/>
    <property type="match status" value="1"/>
</dbReference>
<sequence>MTSVSFPSSRDHSHSSGSGHHMNGDSQFYSAEFDTSASFTMNPLSSHPPRTPRTSIISNNSTVRYGGSVYNEKEEAEGADQDAVEESEIDEEEDRVGEAESKIRKEDVWREMFLTSYGRDKAFKIIQYSIRVYLLFHGRMAASRLWNRSKRPPTEVELVKRLTLTASGLSMTRKTLLLFNWLQPLTEIMSQQSVPFSAEQSTEETKKKTTRPFLHMLLYAPPPVLLELVNAITDDVATWSKLGLFGKKLGERAGRISDWCWFLSTLAGLAQNTLERQVITSRQHEVEGRLYTESMTGATAKSKPKSTKIDEKELARLQKQDYWLQISRAKLVMDLIFVSYELFYIKRARDTVKAFTGLSSAILSSAKAYNRHKSSLLKSALSG</sequence>
<comment type="subcellular location">
    <subcellularLocation>
        <location evidence="4">Peroxisome membrane</location>
    </subcellularLocation>
</comment>
<dbReference type="InterPro" id="IPR008733">
    <property type="entry name" value="PEX11"/>
</dbReference>
<keyword evidence="1" id="KW-0962">Peroxisome biogenesis</keyword>
<dbReference type="PANTHER" id="PTHR12652:SF19">
    <property type="entry name" value="PEROXISOMAL BIOGENESIS FACTOR 11"/>
    <property type="match status" value="1"/>
</dbReference>
<feature type="compositionally biased region" description="Low complexity" evidence="5">
    <location>
        <begin position="15"/>
        <end position="26"/>
    </location>
</feature>
<dbReference type="GO" id="GO:0016559">
    <property type="term" value="P:peroxisome fission"/>
    <property type="evidence" value="ECO:0007669"/>
    <property type="project" value="InterPro"/>
</dbReference>
<keyword evidence="2" id="KW-0472">Membrane</keyword>
<dbReference type="AlphaFoldDB" id="A0A8H5GEP9"/>
<feature type="region of interest" description="Disordered" evidence="5">
    <location>
        <begin position="1"/>
        <end position="99"/>
    </location>
</feature>
<proteinExistence type="predicted"/>
<evidence type="ECO:0000256" key="2">
    <source>
        <dbReference type="ARBA" id="ARBA00023136"/>
    </source>
</evidence>
<dbReference type="GO" id="GO:0005778">
    <property type="term" value="C:peroxisomal membrane"/>
    <property type="evidence" value="ECO:0007669"/>
    <property type="project" value="UniProtKB-SubCell"/>
</dbReference>
<feature type="compositionally biased region" description="Polar residues" evidence="5">
    <location>
        <begin position="52"/>
        <end position="63"/>
    </location>
</feature>
<keyword evidence="7" id="KW-1185">Reference proteome</keyword>
<dbReference type="OrthoDB" id="411017at2759"/>
<evidence type="ECO:0000313" key="7">
    <source>
        <dbReference type="Proteomes" id="UP000559027"/>
    </source>
</evidence>
<evidence type="ECO:0000256" key="3">
    <source>
        <dbReference type="ARBA" id="ARBA00023140"/>
    </source>
</evidence>
<feature type="compositionally biased region" description="Polar residues" evidence="5">
    <location>
        <begin position="27"/>
        <end position="45"/>
    </location>
</feature>
<evidence type="ECO:0000313" key="6">
    <source>
        <dbReference type="EMBL" id="KAF5363583.1"/>
    </source>
</evidence>
<dbReference type="Pfam" id="PF05648">
    <property type="entry name" value="PEX11"/>
    <property type="match status" value="1"/>
</dbReference>
<feature type="compositionally biased region" description="Acidic residues" evidence="5">
    <location>
        <begin position="74"/>
        <end position="95"/>
    </location>
</feature>
<dbReference type="Proteomes" id="UP000559027">
    <property type="component" value="Unassembled WGS sequence"/>
</dbReference>
<evidence type="ECO:0000256" key="1">
    <source>
        <dbReference type="ARBA" id="ARBA00022593"/>
    </source>
</evidence>
<dbReference type="EMBL" id="JAACJO010000001">
    <property type="protein sequence ID" value="KAF5363583.1"/>
    <property type="molecule type" value="Genomic_DNA"/>
</dbReference>
<evidence type="ECO:0000256" key="5">
    <source>
        <dbReference type="SAM" id="MobiDB-lite"/>
    </source>
</evidence>
<name>A0A8H5GEP9_9AGAR</name>
<comment type="caution">
    <text evidence="6">The sequence shown here is derived from an EMBL/GenBank/DDBJ whole genome shotgun (WGS) entry which is preliminary data.</text>
</comment>
<evidence type="ECO:0000256" key="4">
    <source>
        <dbReference type="ARBA" id="ARBA00046271"/>
    </source>
</evidence>
<organism evidence="6 7">
    <name type="scientific">Leucocoprinus leucothites</name>
    <dbReference type="NCBI Taxonomy" id="201217"/>
    <lineage>
        <taxon>Eukaryota</taxon>
        <taxon>Fungi</taxon>
        <taxon>Dikarya</taxon>
        <taxon>Basidiomycota</taxon>
        <taxon>Agaricomycotina</taxon>
        <taxon>Agaricomycetes</taxon>
        <taxon>Agaricomycetidae</taxon>
        <taxon>Agaricales</taxon>
        <taxon>Agaricineae</taxon>
        <taxon>Agaricaceae</taxon>
        <taxon>Leucocoprinus</taxon>
    </lineage>
</organism>
<evidence type="ECO:0008006" key="8">
    <source>
        <dbReference type="Google" id="ProtNLM"/>
    </source>
</evidence>
<keyword evidence="3" id="KW-0576">Peroxisome</keyword>